<protein>
    <recommendedName>
        <fullName evidence="10">Beta-1,4-mannosyltransferase</fullName>
    </recommendedName>
    <alternativeName>
        <fullName evidence="11">GDP-Man:GlcNAc2-PP-dolichol mannosyltransferase</fullName>
    </alternativeName>
    <alternativeName>
        <fullName evidence="9">GDP-mannose-dolichol diphosphochitobiose mannosyltransferase</fullName>
    </alternativeName>
</protein>
<evidence type="ECO:0000256" key="4">
    <source>
        <dbReference type="ARBA" id="ARBA00022679"/>
    </source>
</evidence>
<evidence type="ECO:0000256" key="12">
    <source>
        <dbReference type="ARBA" id="ARBA00045071"/>
    </source>
</evidence>
<evidence type="ECO:0000259" key="14">
    <source>
        <dbReference type="Pfam" id="PF13579"/>
    </source>
</evidence>
<dbReference type="SUPFAM" id="SSF53756">
    <property type="entry name" value="UDP-Glycosyltransferase/glycogen phosphorylase"/>
    <property type="match status" value="1"/>
</dbReference>
<evidence type="ECO:0000256" key="10">
    <source>
        <dbReference type="ARBA" id="ARBA00031566"/>
    </source>
</evidence>
<comment type="catalytic activity">
    <reaction evidence="12">
        <text>an N,N'-diacetylchitobiosyl-diphospho-di-trans,poly-cis-dolichol + GDP-alpha-D-mannose = a beta-D-Man-(1-&gt;4)-beta-D-GlcNAc-(1-&gt;4)-alpha-D-GlcNAc-diphospho-di-trans,poly-cis-dolichol + GDP + H(+)</text>
        <dbReference type="Rhea" id="RHEA:13865"/>
        <dbReference type="Rhea" id="RHEA-COMP:19510"/>
        <dbReference type="Rhea" id="RHEA-COMP:19511"/>
        <dbReference type="ChEBI" id="CHEBI:15378"/>
        <dbReference type="ChEBI" id="CHEBI:57269"/>
        <dbReference type="ChEBI" id="CHEBI:57527"/>
        <dbReference type="ChEBI" id="CHEBI:58189"/>
        <dbReference type="ChEBI" id="CHEBI:58472"/>
        <dbReference type="EC" id="2.4.1.142"/>
    </reaction>
    <physiologicalReaction direction="left-to-right" evidence="12">
        <dbReference type="Rhea" id="RHEA:13866"/>
    </physiologicalReaction>
</comment>
<evidence type="ECO:0000256" key="7">
    <source>
        <dbReference type="ARBA" id="ARBA00022989"/>
    </source>
</evidence>
<dbReference type="AlphaFoldDB" id="A0A9N9MJ25"/>
<dbReference type="Pfam" id="PF00534">
    <property type="entry name" value="Glycos_transf_1"/>
    <property type="match status" value="1"/>
</dbReference>
<dbReference type="InterPro" id="IPR028098">
    <property type="entry name" value="Glyco_trans_4-like_N"/>
</dbReference>
<dbReference type="Proteomes" id="UP001152799">
    <property type="component" value="Chromosome 13"/>
</dbReference>
<evidence type="ECO:0000256" key="3">
    <source>
        <dbReference type="ARBA" id="ARBA00022676"/>
    </source>
</evidence>
<evidence type="ECO:0000313" key="15">
    <source>
        <dbReference type="EMBL" id="CAG9763337.1"/>
    </source>
</evidence>
<evidence type="ECO:0000256" key="6">
    <source>
        <dbReference type="ARBA" id="ARBA00022824"/>
    </source>
</evidence>
<evidence type="ECO:0000256" key="9">
    <source>
        <dbReference type="ARBA" id="ARBA00031434"/>
    </source>
</evidence>
<dbReference type="InterPro" id="IPR001296">
    <property type="entry name" value="Glyco_trans_1"/>
</dbReference>
<proteinExistence type="predicted"/>
<keyword evidence="3" id="KW-0328">Glycosyltransferase</keyword>
<keyword evidence="7" id="KW-1133">Transmembrane helix</keyword>
<comment type="pathway">
    <text evidence="2">Protein modification; protein glycosylation.</text>
</comment>
<comment type="subcellular location">
    <subcellularLocation>
        <location evidence="1">Endoplasmic reticulum membrane</location>
        <topology evidence="1">Single-pass membrane protein</topology>
    </subcellularLocation>
</comment>
<accession>A0A9N9MJ25</accession>
<evidence type="ECO:0000256" key="5">
    <source>
        <dbReference type="ARBA" id="ARBA00022692"/>
    </source>
</evidence>
<evidence type="ECO:0000256" key="8">
    <source>
        <dbReference type="ARBA" id="ARBA00023136"/>
    </source>
</evidence>
<gene>
    <name evidence="15" type="ORF">CEUTPL_LOCUS4002</name>
</gene>
<dbReference type="GO" id="GO:0004578">
    <property type="term" value="F:chitobiosyldiphosphodolichol beta-mannosyltransferase activity"/>
    <property type="evidence" value="ECO:0007669"/>
    <property type="project" value="UniProtKB-EC"/>
</dbReference>
<keyword evidence="16" id="KW-1185">Reference proteome</keyword>
<dbReference type="PANTHER" id="PTHR13036:SF0">
    <property type="entry name" value="CHITOBIOSYLDIPHOSPHODOLICHOL BETA-MANNOSYLTRANSFERASE"/>
    <property type="match status" value="1"/>
</dbReference>
<feature type="domain" description="Glycosyltransferase subfamily 4-like N-terminal" evidence="14">
    <location>
        <begin position="26"/>
        <end position="181"/>
    </location>
</feature>
<evidence type="ECO:0000256" key="11">
    <source>
        <dbReference type="ARBA" id="ARBA00033088"/>
    </source>
</evidence>
<keyword evidence="8" id="KW-0472">Membrane</keyword>
<dbReference type="Gene3D" id="3.40.50.2000">
    <property type="entry name" value="Glycogen Phosphorylase B"/>
    <property type="match status" value="2"/>
</dbReference>
<keyword evidence="4" id="KW-0808">Transferase</keyword>
<dbReference type="GO" id="GO:0005789">
    <property type="term" value="C:endoplasmic reticulum membrane"/>
    <property type="evidence" value="ECO:0007669"/>
    <property type="project" value="UniProtKB-SubCell"/>
</dbReference>
<dbReference type="OrthoDB" id="614844at2759"/>
<dbReference type="PANTHER" id="PTHR13036">
    <property type="entry name" value="BETA1,4 MANNOSYLTRANSFERASE"/>
    <property type="match status" value="1"/>
</dbReference>
<feature type="domain" description="Glycosyl transferase family 1" evidence="13">
    <location>
        <begin position="232"/>
        <end position="390"/>
    </location>
</feature>
<organism evidence="15 16">
    <name type="scientific">Ceutorhynchus assimilis</name>
    <name type="common">cabbage seed weevil</name>
    <dbReference type="NCBI Taxonomy" id="467358"/>
    <lineage>
        <taxon>Eukaryota</taxon>
        <taxon>Metazoa</taxon>
        <taxon>Ecdysozoa</taxon>
        <taxon>Arthropoda</taxon>
        <taxon>Hexapoda</taxon>
        <taxon>Insecta</taxon>
        <taxon>Pterygota</taxon>
        <taxon>Neoptera</taxon>
        <taxon>Endopterygota</taxon>
        <taxon>Coleoptera</taxon>
        <taxon>Polyphaga</taxon>
        <taxon>Cucujiformia</taxon>
        <taxon>Curculionidae</taxon>
        <taxon>Ceutorhynchinae</taxon>
        <taxon>Ceutorhynchus</taxon>
    </lineage>
</organism>
<evidence type="ECO:0000256" key="2">
    <source>
        <dbReference type="ARBA" id="ARBA00004922"/>
    </source>
</evidence>
<dbReference type="InterPro" id="IPR026051">
    <property type="entry name" value="ALG1-like"/>
</dbReference>
<evidence type="ECO:0000259" key="13">
    <source>
        <dbReference type="Pfam" id="PF00534"/>
    </source>
</evidence>
<name>A0A9N9MJ25_9CUCU</name>
<evidence type="ECO:0000313" key="16">
    <source>
        <dbReference type="Proteomes" id="UP001152799"/>
    </source>
</evidence>
<dbReference type="FunFam" id="3.40.50.2000:FF:000109">
    <property type="entry name" value="Chitobiosyldiphosphodolichol beta-mannosyltransferase"/>
    <property type="match status" value="1"/>
</dbReference>
<dbReference type="EMBL" id="OU892289">
    <property type="protein sequence ID" value="CAG9763337.1"/>
    <property type="molecule type" value="Genomic_DNA"/>
</dbReference>
<keyword evidence="6" id="KW-0256">Endoplasmic reticulum</keyword>
<reference evidence="15" key="1">
    <citation type="submission" date="2022-01" db="EMBL/GenBank/DDBJ databases">
        <authorList>
            <person name="King R."/>
        </authorList>
    </citation>
    <scope>NUCLEOTIDE SEQUENCE</scope>
</reference>
<evidence type="ECO:0000256" key="1">
    <source>
        <dbReference type="ARBA" id="ARBA00004389"/>
    </source>
</evidence>
<dbReference type="Pfam" id="PF13579">
    <property type="entry name" value="Glyco_trans_4_4"/>
    <property type="match status" value="1"/>
</dbReference>
<keyword evidence="5" id="KW-0812">Transmembrane</keyword>
<sequence length="425" mass="48740">MTKEKKNVCIVVLGDIGRSPRMQYHALSLSEKGHKVDILGYGDTAPMPSIKEAPSVYYHYLCPVPQIPLKLINYAFKTIFQALNLLLLFCTIRRPKVLMVQNPPAIPSLAVCWLFCRIIRAKFVIDWHNYAHTIMALGLHQDHILVQITKKCEDFIGARADYNFCVTNAMRQDLAGRNIKAITLYDKPPEIFKQISLNEKHEFLMRIGATYTDILDGDETVFTKKDSEGNVVLKPTRPGFLVSSTSWTEDEDFSILFSALADYENQHNTRKLPDLICFITGKGHLKEYYCQKIQQQNWNHVKVITPWLESNDYPLILASADLGVCLHTSSSGLDLPMKVVDMFGCCLPVLAYDFNCLHELVINGKNSYTFTSAEELSGKLLNWFEDFPVNKEQMKIQNQFKGELESFQKLRWKENWDTIAYTVFN</sequence>